<feature type="transmembrane region" description="Helical" evidence="7">
    <location>
        <begin position="377"/>
        <end position="403"/>
    </location>
</feature>
<feature type="transmembrane region" description="Helical" evidence="7">
    <location>
        <begin position="30"/>
        <end position="51"/>
    </location>
</feature>
<evidence type="ECO:0000256" key="8">
    <source>
        <dbReference type="SAM" id="Coils"/>
    </source>
</evidence>
<feature type="transmembrane region" description="Helical" evidence="7">
    <location>
        <begin position="452"/>
        <end position="482"/>
    </location>
</feature>
<comment type="subcellular location">
    <subcellularLocation>
        <location evidence="7">Cell membrane</location>
        <topology evidence="7">Multi-pass membrane protein</topology>
    </subcellularLocation>
    <subcellularLocation>
        <location evidence="1">Membrane</location>
        <topology evidence="1">Multi-pass membrane protein</topology>
    </subcellularLocation>
</comment>
<comment type="similarity">
    <text evidence="2 7">Belongs to the CTL (choline transporter-like) family.</text>
</comment>
<feature type="transmembrane region" description="Helical" evidence="7">
    <location>
        <begin position="541"/>
        <end position="560"/>
    </location>
</feature>
<reference evidence="9 10" key="1">
    <citation type="journal article" date="2018" name="Cell">
        <title>The Chara Genome: Secondary Complexity and Implications for Plant Terrestrialization.</title>
        <authorList>
            <person name="Nishiyama T."/>
            <person name="Sakayama H."/>
            <person name="Vries J.D."/>
            <person name="Buschmann H."/>
            <person name="Saint-Marcoux D."/>
            <person name="Ullrich K.K."/>
            <person name="Haas F.B."/>
            <person name="Vanderstraeten L."/>
            <person name="Becker D."/>
            <person name="Lang D."/>
            <person name="Vosolsobe S."/>
            <person name="Rombauts S."/>
            <person name="Wilhelmsson P.K.I."/>
            <person name="Janitza P."/>
            <person name="Kern R."/>
            <person name="Heyl A."/>
            <person name="Rumpler F."/>
            <person name="Villalobos L.I.A.C."/>
            <person name="Clay J.M."/>
            <person name="Skokan R."/>
            <person name="Toyoda A."/>
            <person name="Suzuki Y."/>
            <person name="Kagoshima H."/>
            <person name="Schijlen E."/>
            <person name="Tajeshwar N."/>
            <person name="Catarino B."/>
            <person name="Hetherington A.J."/>
            <person name="Saltykova A."/>
            <person name="Bonnot C."/>
            <person name="Breuninger H."/>
            <person name="Symeonidi A."/>
            <person name="Radhakrishnan G.V."/>
            <person name="Van Nieuwerburgh F."/>
            <person name="Deforce D."/>
            <person name="Chang C."/>
            <person name="Karol K.G."/>
            <person name="Hedrich R."/>
            <person name="Ulvskov P."/>
            <person name="Glockner G."/>
            <person name="Delwiche C.F."/>
            <person name="Petrasek J."/>
            <person name="Van de Peer Y."/>
            <person name="Friml J."/>
            <person name="Beilby M."/>
            <person name="Dolan L."/>
            <person name="Kohara Y."/>
            <person name="Sugano S."/>
            <person name="Fujiyama A."/>
            <person name="Delaux P.-M."/>
            <person name="Quint M."/>
            <person name="TheiBen G."/>
            <person name="Hagemann M."/>
            <person name="Harholt J."/>
            <person name="Dunand C."/>
            <person name="Zachgo S."/>
            <person name="Langdale J."/>
            <person name="Maumus F."/>
            <person name="Straeten D.V.D."/>
            <person name="Gould S.B."/>
            <person name="Rensing S.A."/>
        </authorList>
    </citation>
    <scope>NUCLEOTIDE SEQUENCE [LARGE SCALE GENOMIC DNA]</scope>
    <source>
        <strain evidence="9 10">S276</strain>
    </source>
</reference>
<dbReference type="PANTHER" id="PTHR12385">
    <property type="entry name" value="CHOLINE TRANSPORTER-LIKE (SLC FAMILY 44)"/>
    <property type="match status" value="1"/>
</dbReference>
<name>A0A388M6Z9_CHABU</name>
<keyword evidence="6" id="KW-0325">Glycoprotein</keyword>
<dbReference type="GO" id="GO:0005886">
    <property type="term" value="C:plasma membrane"/>
    <property type="evidence" value="ECO:0007669"/>
    <property type="project" value="UniProtKB-SubCell"/>
</dbReference>
<dbReference type="Pfam" id="PF04515">
    <property type="entry name" value="Choline_transpo"/>
    <property type="match status" value="1"/>
</dbReference>
<feature type="transmembrane region" description="Helical" evidence="7">
    <location>
        <begin position="246"/>
        <end position="272"/>
    </location>
</feature>
<dbReference type="Gramene" id="GBG90263">
    <property type="protein sequence ID" value="GBG90263"/>
    <property type="gene ID" value="CBR_g50441"/>
</dbReference>
<sequence>MEYAYPPQMVHGEHVTLVDRVVEFRRCRDVPFLILFVAFCAGMLVVASIGYSQGKPQRLLYGLDYKGNLCGSKDASPSLKGFNVRYWINPRQMIESADPILSLSLRDARAICLKDCPEVGGRNDTVAWVCDYPEVSQTNSSHPLHQLSMDDWFNRTYDYYALLDEEQQQSSLDLRGPCYPVLIRTKSVFWSCQPDDNVSSEAYKIWNAIGGANITLQDVPIWSSVSRFLSSPAAVLERYVADLGKAWPVLIVCASIIPFILSFTWLVCVRFFTRITVWSTIILVNGVGLLVVLLFYAKGGWLDQNAVEAVVGDDGAAQVLGFTGQQPERKDLRIMAVILTVLLGILFVFTMVMIRHLHFAVAILKEASRAMAAIPSLLVFPFFPVVITVLFGIFWVSVALSLFSGGDVKQRLCTYSGECCAYSVPQLETVCGPENCCGYEIKYNTRLKWAMVYHIFGCFWILQFIVACSLTIIAGAVASFYWCHSDHSTLPYHQVTKATRRTFFYSLGSIALGSLIVAVVEMIRWVCDYIRRKLLSDDNSLIRYVCCCTECCIVCLDYIVKFVSRNAYIMIAIKGYSFCEAAAKASVLIVNNILRVAAVNVIGDFILFLGKILVSLGCAFFAFLMLEDNRYHEGRYKITSPLAPVLFCMGVGYIVAYIFFGVVEMAVDTILLSFCEDCEENNGIPRFAPMRLVQALRAAQEEHEERIAERERRQRRKEAESRILAMPVPHIPR</sequence>
<evidence type="ECO:0000256" key="1">
    <source>
        <dbReference type="ARBA" id="ARBA00004141"/>
    </source>
</evidence>
<evidence type="ECO:0000256" key="2">
    <source>
        <dbReference type="ARBA" id="ARBA00007168"/>
    </source>
</evidence>
<keyword evidence="4 7" id="KW-1133">Transmembrane helix</keyword>
<dbReference type="Proteomes" id="UP000265515">
    <property type="component" value="Unassembled WGS sequence"/>
</dbReference>
<keyword evidence="10" id="KW-1185">Reference proteome</keyword>
<accession>A0A388M6Z9</accession>
<evidence type="ECO:0000313" key="10">
    <source>
        <dbReference type="Proteomes" id="UP000265515"/>
    </source>
</evidence>
<feature type="coiled-coil region" evidence="8">
    <location>
        <begin position="693"/>
        <end position="720"/>
    </location>
</feature>
<evidence type="ECO:0000256" key="3">
    <source>
        <dbReference type="ARBA" id="ARBA00022692"/>
    </source>
</evidence>
<dbReference type="AlphaFoldDB" id="A0A388M6Z9"/>
<dbReference type="InterPro" id="IPR007603">
    <property type="entry name" value="Choline_transptr-like"/>
</dbReference>
<feature type="transmembrane region" description="Helical" evidence="7">
    <location>
        <begin position="502"/>
        <end position="520"/>
    </location>
</feature>
<feature type="transmembrane region" description="Helical" evidence="7">
    <location>
        <begin position="638"/>
        <end position="660"/>
    </location>
</feature>
<organism evidence="9 10">
    <name type="scientific">Chara braunii</name>
    <name type="common">Braun's stonewort</name>
    <dbReference type="NCBI Taxonomy" id="69332"/>
    <lineage>
        <taxon>Eukaryota</taxon>
        <taxon>Viridiplantae</taxon>
        <taxon>Streptophyta</taxon>
        <taxon>Charophyceae</taxon>
        <taxon>Charales</taxon>
        <taxon>Characeae</taxon>
        <taxon>Chara</taxon>
    </lineage>
</organism>
<evidence type="ECO:0000256" key="7">
    <source>
        <dbReference type="RuleBase" id="RU368066"/>
    </source>
</evidence>
<evidence type="ECO:0000313" key="9">
    <source>
        <dbReference type="EMBL" id="GBG90263.1"/>
    </source>
</evidence>
<dbReference type="GO" id="GO:0022857">
    <property type="term" value="F:transmembrane transporter activity"/>
    <property type="evidence" value="ECO:0007669"/>
    <property type="project" value="UniProtKB-UniRule"/>
</dbReference>
<dbReference type="OrthoDB" id="420519at2759"/>
<feature type="transmembrane region" description="Helical" evidence="7">
    <location>
        <begin position="334"/>
        <end position="357"/>
    </location>
</feature>
<keyword evidence="8" id="KW-0175">Coiled coil</keyword>
<keyword evidence="3 7" id="KW-0812">Transmembrane</keyword>
<comment type="function">
    <text evidence="7">Choline transporter.</text>
</comment>
<comment type="caution">
    <text evidence="9">The sequence shown here is derived from an EMBL/GenBank/DDBJ whole genome shotgun (WGS) entry which is preliminary data.</text>
</comment>
<evidence type="ECO:0000256" key="6">
    <source>
        <dbReference type="ARBA" id="ARBA00023180"/>
    </source>
</evidence>
<dbReference type="STRING" id="69332.A0A388M6Z9"/>
<feature type="transmembrane region" description="Helical" evidence="7">
    <location>
        <begin position="278"/>
        <end position="297"/>
    </location>
</feature>
<keyword evidence="5 7" id="KW-0472">Membrane</keyword>
<gene>
    <name evidence="9" type="ORF">CBR_g50441</name>
</gene>
<proteinExistence type="inferred from homology"/>
<dbReference type="OMA" id="LLGIRYM"/>
<evidence type="ECO:0000256" key="5">
    <source>
        <dbReference type="ARBA" id="ARBA00023136"/>
    </source>
</evidence>
<evidence type="ECO:0000256" key="4">
    <source>
        <dbReference type="ARBA" id="ARBA00022989"/>
    </source>
</evidence>
<protein>
    <recommendedName>
        <fullName evidence="7">Choline transporter-like protein</fullName>
    </recommendedName>
</protein>
<dbReference type="EMBL" id="BFEA01000799">
    <property type="protein sequence ID" value="GBG90263.1"/>
    <property type="molecule type" value="Genomic_DNA"/>
</dbReference>
<feature type="transmembrane region" description="Helical" evidence="7">
    <location>
        <begin position="605"/>
        <end position="626"/>
    </location>
</feature>
<dbReference type="PANTHER" id="PTHR12385:SF14">
    <property type="entry name" value="CHOLINE TRANSPORTER-LIKE 2"/>
    <property type="match status" value="1"/>
</dbReference>